<dbReference type="FunFam" id="3.40.50.300:FF:000356">
    <property type="entry name" value="DNA repair protein RecN"/>
    <property type="match status" value="1"/>
</dbReference>
<dbReference type="EMBL" id="LJUO01000127">
    <property type="protein sequence ID" value="KPK69412.1"/>
    <property type="molecule type" value="Genomic_DNA"/>
</dbReference>
<organism evidence="11 12">
    <name type="scientific">candidate division WOR_3 bacterium SM23_60</name>
    <dbReference type="NCBI Taxonomy" id="1703780"/>
    <lineage>
        <taxon>Bacteria</taxon>
        <taxon>Bacteria division WOR-3</taxon>
    </lineage>
</organism>
<dbReference type="Proteomes" id="UP000051096">
    <property type="component" value="Unassembled WGS sequence"/>
</dbReference>
<evidence type="ECO:0000256" key="7">
    <source>
        <dbReference type="ARBA" id="ARBA00023204"/>
    </source>
</evidence>
<feature type="domain" description="RecF/RecN/SMC N-terminal" evidence="10">
    <location>
        <begin position="5"/>
        <end position="505"/>
    </location>
</feature>
<comment type="similarity">
    <text evidence="2 9">Belongs to the RecN family.</text>
</comment>
<dbReference type="PIRSF" id="PIRSF003128">
    <property type="entry name" value="RecN"/>
    <property type="match status" value="1"/>
</dbReference>
<keyword evidence="5 9" id="KW-0227">DNA damage</keyword>
<evidence type="ECO:0000256" key="8">
    <source>
        <dbReference type="ARBA" id="ARBA00033408"/>
    </source>
</evidence>
<dbReference type="GO" id="GO:0005524">
    <property type="term" value="F:ATP binding"/>
    <property type="evidence" value="ECO:0007669"/>
    <property type="project" value="UniProtKB-KW"/>
</dbReference>
<dbReference type="NCBIfam" id="TIGR00634">
    <property type="entry name" value="recN"/>
    <property type="match status" value="1"/>
</dbReference>
<comment type="function">
    <text evidence="1 9">May be involved in recombinational repair of damaged DNA.</text>
</comment>
<evidence type="ECO:0000256" key="6">
    <source>
        <dbReference type="ARBA" id="ARBA00022840"/>
    </source>
</evidence>
<proteinExistence type="inferred from homology"/>
<keyword evidence="6" id="KW-0067">ATP-binding</keyword>
<evidence type="ECO:0000313" key="11">
    <source>
        <dbReference type="EMBL" id="KPK69412.1"/>
    </source>
</evidence>
<dbReference type="Pfam" id="PF02463">
    <property type="entry name" value="SMC_N"/>
    <property type="match status" value="1"/>
</dbReference>
<protein>
    <recommendedName>
        <fullName evidence="3 9">DNA repair protein RecN</fullName>
    </recommendedName>
    <alternativeName>
        <fullName evidence="8 9">Recombination protein N</fullName>
    </alternativeName>
</protein>
<dbReference type="GO" id="GO:0009432">
    <property type="term" value="P:SOS response"/>
    <property type="evidence" value="ECO:0007669"/>
    <property type="project" value="TreeGrafter"/>
</dbReference>
<accession>A0A0S8GAU9</accession>
<evidence type="ECO:0000256" key="3">
    <source>
        <dbReference type="ARBA" id="ARBA00021315"/>
    </source>
</evidence>
<evidence type="ECO:0000256" key="1">
    <source>
        <dbReference type="ARBA" id="ARBA00003618"/>
    </source>
</evidence>
<dbReference type="AlphaFoldDB" id="A0A0S8GAU9"/>
<gene>
    <name evidence="11" type="ORF">AMJ87_10520</name>
</gene>
<reference evidence="11 12" key="1">
    <citation type="journal article" date="2015" name="Microbiome">
        <title>Genomic resolution of linkages in carbon, nitrogen, and sulfur cycling among widespread estuary sediment bacteria.</title>
        <authorList>
            <person name="Baker B.J."/>
            <person name="Lazar C.S."/>
            <person name="Teske A.P."/>
            <person name="Dick G.J."/>
        </authorList>
    </citation>
    <scope>NUCLEOTIDE SEQUENCE [LARGE SCALE GENOMIC DNA]</scope>
    <source>
        <strain evidence="11">SM23_60</strain>
    </source>
</reference>
<dbReference type="InterPro" id="IPR004604">
    <property type="entry name" value="DNA_recomb/repair_RecN"/>
</dbReference>
<keyword evidence="7 9" id="KW-0234">DNA repair</keyword>
<dbReference type="CDD" id="cd03241">
    <property type="entry name" value="ABC_RecN"/>
    <property type="match status" value="2"/>
</dbReference>
<evidence type="ECO:0000313" key="12">
    <source>
        <dbReference type="Proteomes" id="UP000051096"/>
    </source>
</evidence>
<dbReference type="SUPFAM" id="SSF52540">
    <property type="entry name" value="P-loop containing nucleoside triphosphate hydrolases"/>
    <property type="match status" value="1"/>
</dbReference>
<sequence>MLRLLKVKNLALMEDITIDFEGGFTAITGETGAGKSMIIEAIATLCGSRMDDILIRSGKDTAEVTGVFLIPPTVRKRLKETGIETDTEIIIRRKIERGKRQSAYINDQIVSIQLLEEIAQDMVDLIGQYENQSLFSPKNHLILLDAFAGVDSKKATYRGNFSRYTELKKQLKQLQAAVVQSDERIDYLKYQISEIEKSNIKPGEEEHLEEERKMLLSTEKRATLTSDMTAHLYDAEGSAIEHLAKVKQSLDELTSYDNSLKKIQKRFENVFSSIDDMYRELSSYASGIEFNQDRLDEVIERLDVIGRIKKKFGTTFEEIQRYCANMKKELKHIESHDEEIAKTIEQIAAIERTITEQAAALSSHRHRAATSLTKKVLAQLVHLGMKKARFEIHITAREPDESGADQVEFYISTNPGEELKPLRKVASGGEISRITLSLKTILSGVDRIPTMIFDEVDTGIGGSVAEAVGELLANVSRHHQIICITHLPQISIFADNHMLVEKEIKGTQTFTRISKLDKEKRKMEIARMLGGKRITQKTVEHAAEFLQKRRSQ</sequence>
<dbReference type="Gene3D" id="3.40.50.300">
    <property type="entry name" value="P-loop containing nucleotide triphosphate hydrolases"/>
    <property type="match status" value="2"/>
</dbReference>
<evidence type="ECO:0000256" key="4">
    <source>
        <dbReference type="ARBA" id="ARBA00022741"/>
    </source>
</evidence>
<dbReference type="GO" id="GO:0006281">
    <property type="term" value="P:DNA repair"/>
    <property type="evidence" value="ECO:0007669"/>
    <property type="project" value="UniProtKB-KW"/>
</dbReference>
<dbReference type="GO" id="GO:0043590">
    <property type="term" value="C:bacterial nucleoid"/>
    <property type="evidence" value="ECO:0007669"/>
    <property type="project" value="TreeGrafter"/>
</dbReference>
<dbReference type="PANTHER" id="PTHR11059:SF0">
    <property type="entry name" value="DNA REPAIR PROTEIN RECN"/>
    <property type="match status" value="1"/>
</dbReference>
<dbReference type="GO" id="GO:0006310">
    <property type="term" value="P:DNA recombination"/>
    <property type="evidence" value="ECO:0007669"/>
    <property type="project" value="InterPro"/>
</dbReference>
<keyword evidence="4" id="KW-0547">Nucleotide-binding</keyword>
<evidence type="ECO:0000256" key="9">
    <source>
        <dbReference type="PIRNR" id="PIRNR003128"/>
    </source>
</evidence>
<evidence type="ECO:0000256" key="2">
    <source>
        <dbReference type="ARBA" id="ARBA00009441"/>
    </source>
</evidence>
<dbReference type="InterPro" id="IPR003395">
    <property type="entry name" value="RecF/RecN/SMC_N"/>
</dbReference>
<evidence type="ECO:0000256" key="5">
    <source>
        <dbReference type="ARBA" id="ARBA00022763"/>
    </source>
</evidence>
<comment type="caution">
    <text evidence="11">The sequence shown here is derived from an EMBL/GenBank/DDBJ whole genome shotgun (WGS) entry which is preliminary data.</text>
</comment>
<name>A0A0S8GAU9_UNCW3</name>
<evidence type="ECO:0000259" key="10">
    <source>
        <dbReference type="Pfam" id="PF02463"/>
    </source>
</evidence>
<dbReference type="InterPro" id="IPR027417">
    <property type="entry name" value="P-loop_NTPase"/>
</dbReference>
<dbReference type="PANTHER" id="PTHR11059">
    <property type="entry name" value="DNA REPAIR PROTEIN RECN"/>
    <property type="match status" value="1"/>
</dbReference>
<dbReference type="PATRIC" id="fig|1703780.3.peg.1361"/>